<keyword evidence="2" id="KW-1185">Reference proteome</keyword>
<dbReference type="RefSeq" id="WP_344100208.1">
    <property type="nucleotide sequence ID" value="NZ_BAAANL010000002.1"/>
</dbReference>
<protein>
    <recommendedName>
        <fullName evidence="3">3-dehydroquinate dehydratase</fullName>
    </recommendedName>
</protein>
<name>A0ABN2N7Y9_9MICO</name>
<dbReference type="Proteomes" id="UP001501094">
    <property type="component" value="Unassembled WGS sequence"/>
</dbReference>
<dbReference type="SUPFAM" id="SSF52309">
    <property type="entry name" value="N-(deoxy)ribosyltransferase-like"/>
    <property type="match status" value="1"/>
</dbReference>
<evidence type="ECO:0000313" key="2">
    <source>
        <dbReference type="Proteomes" id="UP001501094"/>
    </source>
</evidence>
<dbReference type="EMBL" id="BAAANL010000002">
    <property type="protein sequence ID" value="GAA1855225.1"/>
    <property type="molecule type" value="Genomic_DNA"/>
</dbReference>
<proteinExistence type="predicted"/>
<evidence type="ECO:0000313" key="1">
    <source>
        <dbReference type="EMBL" id="GAA1855225.1"/>
    </source>
</evidence>
<dbReference type="Gene3D" id="3.40.50.450">
    <property type="match status" value="1"/>
</dbReference>
<evidence type="ECO:0008006" key="3">
    <source>
        <dbReference type="Google" id="ProtNLM"/>
    </source>
</evidence>
<gene>
    <name evidence="1" type="ORF">GCM10009751_10100</name>
</gene>
<reference evidence="1 2" key="1">
    <citation type="journal article" date="2019" name="Int. J. Syst. Evol. Microbiol.">
        <title>The Global Catalogue of Microorganisms (GCM) 10K type strain sequencing project: providing services to taxonomists for standard genome sequencing and annotation.</title>
        <authorList>
            <consortium name="The Broad Institute Genomics Platform"/>
            <consortium name="The Broad Institute Genome Sequencing Center for Infectious Disease"/>
            <person name="Wu L."/>
            <person name="Ma J."/>
        </authorList>
    </citation>
    <scope>NUCLEOTIDE SEQUENCE [LARGE SCALE GENOMIC DNA]</scope>
    <source>
        <strain evidence="1 2">JCM 14326</strain>
    </source>
</reference>
<sequence length="194" mass="20581">MSGHPTGATTGATTGPRVFVAGTMQGAGNGLDIADQTYRDVIRDAVLARFPDAECLDPGRPVQELVAGMAARPDEFAALAAQLGAERVDLDALGADVQRIRGAFREMTALAAECDLVIAYLPGTTPSMGTAMEMYQAYLAGVPVLAITEQRMNLSLLSTATWVISGLGGLGAWLERHEFHDDAQEEDQEGDDER</sequence>
<accession>A0ABN2N7Y9</accession>
<comment type="caution">
    <text evidence="1">The sequence shown here is derived from an EMBL/GenBank/DDBJ whole genome shotgun (WGS) entry which is preliminary data.</text>
</comment>
<organism evidence="1 2">
    <name type="scientific">Myceligenerans crystallogenes</name>
    <dbReference type="NCBI Taxonomy" id="316335"/>
    <lineage>
        <taxon>Bacteria</taxon>
        <taxon>Bacillati</taxon>
        <taxon>Actinomycetota</taxon>
        <taxon>Actinomycetes</taxon>
        <taxon>Micrococcales</taxon>
        <taxon>Promicromonosporaceae</taxon>
        <taxon>Myceligenerans</taxon>
    </lineage>
</organism>